<dbReference type="EMBL" id="CCKQ01013026">
    <property type="protein sequence ID" value="CDW84646.1"/>
    <property type="molecule type" value="Genomic_DNA"/>
</dbReference>
<dbReference type="InParanoid" id="A0A078ARN9"/>
<dbReference type="AlphaFoldDB" id="A0A078ARN9"/>
<evidence type="ECO:0000313" key="4">
    <source>
        <dbReference type="Proteomes" id="UP000039865"/>
    </source>
</evidence>
<evidence type="ECO:0000256" key="1">
    <source>
        <dbReference type="SAM" id="Coils"/>
    </source>
</evidence>
<evidence type="ECO:0000256" key="2">
    <source>
        <dbReference type="SAM" id="MobiDB-lite"/>
    </source>
</evidence>
<feature type="compositionally biased region" description="Polar residues" evidence="2">
    <location>
        <begin position="426"/>
        <end position="436"/>
    </location>
</feature>
<gene>
    <name evidence="3" type="primary">Contig5334.g5708</name>
    <name evidence="3" type="ORF">STYLEM_13712</name>
</gene>
<feature type="region of interest" description="Disordered" evidence="2">
    <location>
        <begin position="1"/>
        <end position="34"/>
    </location>
</feature>
<accession>A0A078ARN9</accession>
<feature type="coiled-coil region" evidence="1">
    <location>
        <begin position="200"/>
        <end position="248"/>
    </location>
</feature>
<feature type="compositionally biased region" description="Polar residues" evidence="2">
    <location>
        <begin position="446"/>
        <end position="456"/>
    </location>
</feature>
<dbReference type="Proteomes" id="UP000039865">
    <property type="component" value="Unassembled WGS sequence"/>
</dbReference>
<reference evidence="3 4" key="1">
    <citation type="submission" date="2014-06" db="EMBL/GenBank/DDBJ databases">
        <authorList>
            <person name="Swart Estienne"/>
        </authorList>
    </citation>
    <scope>NUCLEOTIDE SEQUENCE [LARGE SCALE GENOMIC DNA]</scope>
    <source>
        <strain evidence="3 4">130c</strain>
    </source>
</reference>
<evidence type="ECO:0000313" key="3">
    <source>
        <dbReference type="EMBL" id="CDW84646.1"/>
    </source>
</evidence>
<dbReference type="PANTHER" id="PTHR40515">
    <property type="entry name" value="CILIA- AND FLAGELLA-ASSOCIATED PROTEIN 157"/>
    <property type="match status" value="1"/>
</dbReference>
<name>A0A078ARN9_STYLE</name>
<protein>
    <recommendedName>
        <fullName evidence="5">Myosin heavy chain</fullName>
    </recommendedName>
</protein>
<keyword evidence="1" id="KW-0175">Coiled coil</keyword>
<sequence length="725" mass="84916">MQIQSVEQSHSQRPSLHNKPNSQILQDNNKNYQENNDQSYDVQIEPEINQAFITGLSSSKEPGSVRDQFDMMQYSQINQELSGQEKLKLAYDGIMKEIENMDEYIDNILQKQEIDFLSAYRGHMMKVQREIIMFKKMLSEQQYRLKRDQTISGLKKQFHWFRDEALTLSKLYEKNKDVLKKTKVNAQMLEDDRGFLVEVLKKNKRENMQMKTQIQKQTDQIKQLVDVIKQQKEKIENQQISGEVMQNESIKRIIAEVESEKMKSMDLTSNLTQFATMNKTQVIKSMDARSYNNVMGPVLKQKFGDTIDNQDIFTNTQVIVEDDQKLNTKSFVTSLLHRTKNFQNSDLTAQAIQQYIDLQNKKQYEIIQRQIRQIGQQKAQITSLKNMLSQATRFTEYEAIFRQCVDQVKQERQDHSQKSRKRLRSAISTDRSSSARNRNDTRFMSPESNNLTQDNITLGSTYKDKVRAHEKRRIIDKFFMNDQIFNNLYNQMFDPLMNSQNMDLSGLSPVSQQQLTIDNKEYLSEVIDQQQTETFQTFSPYPTGRGTINNNFNSTNINFFMQPNNANSEQQLFDQQSNQQQFKNVEIKNGKLLPRASFINEKQTLKLSEHIQLGGDNSNMQIDSYHLFNPSEQTLINQKTAAESHSQIRKQRPFSSYDSSARNLRLSKRFNQSKRDVQSNQLNFSSRMQISQRPKTNQQQKRTLLNRTLNNNQNSISSRTNDIPN</sequence>
<organism evidence="3 4">
    <name type="scientific">Stylonychia lemnae</name>
    <name type="common">Ciliate</name>
    <dbReference type="NCBI Taxonomy" id="5949"/>
    <lineage>
        <taxon>Eukaryota</taxon>
        <taxon>Sar</taxon>
        <taxon>Alveolata</taxon>
        <taxon>Ciliophora</taxon>
        <taxon>Intramacronucleata</taxon>
        <taxon>Spirotrichea</taxon>
        <taxon>Stichotrichia</taxon>
        <taxon>Sporadotrichida</taxon>
        <taxon>Oxytrichidae</taxon>
        <taxon>Stylonychinae</taxon>
        <taxon>Stylonychia</taxon>
    </lineage>
</organism>
<evidence type="ECO:0008006" key="5">
    <source>
        <dbReference type="Google" id="ProtNLM"/>
    </source>
</evidence>
<dbReference type="PANTHER" id="PTHR40515:SF1">
    <property type="entry name" value="CILIA- AND FLAGELLA-ASSOCIATED PROTEIN 157"/>
    <property type="match status" value="1"/>
</dbReference>
<feature type="region of interest" description="Disordered" evidence="2">
    <location>
        <begin position="410"/>
        <end position="456"/>
    </location>
</feature>
<dbReference type="OrthoDB" id="299625at2759"/>
<keyword evidence="4" id="KW-1185">Reference proteome</keyword>
<proteinExistence type="predicted"/>